<keyword evidence="1" id="KW-1133">Transmembrane helix</keyword>
<sequence length="347" mass="39679">MILGKYLTSSNRKSFTVSSLVIWVSAFVMGVLASIPKILRLNISFGEVAIDSLIAFSFSLFVWYYNLFTLPRVLIGNITTRFFGLRLVKSLALGIIFMAILVIINQLFFSSYGFGSMILMYQFRGILINLTIYLFLYLLYQSYANQVIAVELERIKSDHLAAQFELLKQQINPHFLFNSLNTLKSMVDIGDEHASDFIVKLSNFYRASLDTKKLDVVSMEEELKLLDSFFFLLHARFEEGIHIDVKLTAGHKASFVPPFVLQLLVENAVKHNVIAIDLPLHIEIFSDEDYIVIRNNLQVKSLTEPSTNLGLQNVNQRYQHITGMPIIVNDSGKYFTVKLPVYENFSR</sequence>
<dbReference type="EMBL" id="JASJOU010000013">
    <property type="protein sequence ID" value="MDJ1504779.1"/>
    <property type="molecule type" value="Genomic_DNA"/>
</dbReference>
<organism evidence="3 4">
    <name type="scientific">Xanthocytophaga agilis</name>
    <dbReference type="NCBI Taxonomy" id="3048010"/>
    <lineage>
        <taxon>Bacteria</taxon>
        <taxon>Pseudomonadati</taxon>
        <taxon>Bacteroidota</taxon>
        <taxon>Cytophagia</taxon>
        <taxon>Cytophagales</taxon>
        <taxon>Rhodocytophagaceae</taxon>
        <taxon>Xanthocytophaga</taxon>
    </lineage>
</organism>
<comment type="caution">
    <text evidence="3">The sequence shown here is derived from an EMBL/GenBank/DDBJ whole genome shotgun (WGS) entry which is preliminary data.</text>
</comment>
<protein>
    <submittedName>
        <fullName evidence="3">Histidine kinase</fullName>
    </submittedName>
</protein>
<feature type="domain" description="Signal transduction histidine kinase internal region" evidence="2">
    <location>
        <begin position="162"/>
        <end position="239"/>
    </location>
</feature>
<keyword evidence="1" id="KW-0812">Transmembrane</keyword>
<gene>
    <name evidence="3" type="ORF">QNI22_29220</name>
</gene>
<keyword evidence="3" id="KW-0418">Kinase</keyword>
<keyword evidence="3" id="KW-0808">Transferase</keyword>
<evidence type="ECO:0000313" key="4">
    <source>
        <dbReference type="Proteomes" id="UP001232063"/>
    </source>
</evidence>
<feature type="transmembrane region" description="Helical" evidence="1">
    <location>
        <begin position="87"/>
        <end position="109"/>
    </location>
</feature>
<name>A0AAE3R6S4_9BACT</name>
<dbReference type="RefSeq" id="WP_314516417.1">
    <property type="nucleotide sequence ID" value="NZ_JASJOU010000013.1"/>
</dbReference>
<reference evidence="3" key="1">
    <citation type="submission" date="2023-05" db="EMBL/GenBank/DDBJ databases">
        <authorList>
            <person name="Zhang X."/>
        </authorList>
    </citation>
    <scope>NUCLEOTIDE SEQUENCE</scope>
    <source>
        <strain evidence="3">BD1B2-1</strain>
    </source>
</reference>
<keyword evidence="4" id="KW-1185">Reference proteome</keyword>
<dbReference type="GO" id="GO:0000155">
    <property type="term" value="F:phosphorelay sensor kinase activity"/>
    <property type="evidence" value="ECO:0007669"/>
    <property type="project" value="InterPro"/>
</dbReference>
<dbReference type="GO" id="GO:0016020">
    <property type="term" value="C:membrane"/>
    <property type="evidence" value="ECO:0007669"/>
    <property type="project" value="InterPro"/>
</dbReference>
<evidence type="ECO:0000259" key="2">
    <source>
        <dbReference type="Pfam" id="PF06580"/>
    </source>
</evidence>
<accession>A0AAE3R6S4</accession>
<feature type="transmembrane region" description="Helical" evidence="1">
    <location>
        <begin position="15"/>
        <end position="36"/>
    </location>
</feature>
<dbReference type="Proteomes" id="UP001232063">
    <property type="component" value="Unassembled WGS sequence"/>
</dbReference>
<evidence type="ECO:0000256" key="1">
    <source>
        <dbReference type="SAM" id="Phobius"/>
    </source>
</evidence>
<dbReference type="InterPro" id="IPR050640">
    <property type="entry name" value="Bact_2-comp_sensor_kinase"/>
</dbReference>
<evidence type="ECO:0000313" key="3">
    <source>
        <dbReference type="EMBL" id="MDJ1504779.1"/>
    </source>
</evidence>
<proteinExistence type="predicted"/>
<dbReference type="InterPro" id="IPR010559">
    <property type="entry name" value="Sig_transdc_His_kin_internal"/>
</dbReference>
<dbReference type="AlphaFoldDB" id="A0AAE3R6S4"/>
<dbReference type="PANTHER" id="PTHR34220:SF7">
    <property type="entry name" value="SENSOR HISTIDINE KINASE YPDA"/>
    <property type="match status" value="1"/>
</dbReference>
<feature type="transmembrane region" description="Helical" evidence="1">
    <location>
        <begin position="121"/>
        <end position="140"/>
    </location>
</feature>
<dbReference type="Pfam" id="PF06580">
    <property type="entry name" value="His_kinase"/>
    <property type="match status" value="1"/>
</dbReference>
<dbReference type="PANTHER" id="PTHR34220">
    <property type="entry name" value="SENSOR HISTIDINE KINASE YPDA"/>
    <property type="match status" value="1"/>
</dbReference>
<feature type="transmembrane region" description="Helical" evidence="1">
    <location>
        <begin position="48"/>
        <end position="67"/>
    </location>
</feature>
<keyword evidence="1" id="KW-0472">Membrane</keyword>